<protein>
    <submittedName>
        <fullName evidence="1">Uncharacterized protein</fullName>
    </submittedName>
</protein>
<name>A0A1G2PHQ1_9BACT</name>
<proteinExistence type="predicted"/>
<reference evidence="1 2" key="1">
    <citation type="journal article" date="2016" name="Nat. Commun.">
        <title>Thousands of microbial genomes shed light on interconnected biogeochemical processes in an aquifer system.</title>
        <authorList>
            <person name="Anantharaman K."/>
            <person name="Brown C.T."/>
            <person name="Hug L.A."/>
            <person name="Sharon I."/>
            <person name="Castelle C.J."/>
            <person name="Probst A.J."/>
            <person name="Thomas B.C."/>
            <person name="Singh A."/>
            <person name="Wilkins M.J."/>
            <person name="Karaoz U."/>
            <person name="Brodie E.L."/>
            <person name="Williams K.H."/>
            <person name="Hubbard S.S."/>
            <person name="Banfield J.F."/>
        </authorList>
    </citation>
    <scope>NUCLEOTIDE SEQUENCE [LARGE SCALE GENOMIC DNA]</scope>
</reference>
<accession>A0A1G2PHQ1</accession>
<comment type="caution">
    <text evidence="1">The sequence shown here is derived from an EMBL/GenBank/DDBJ whole genome shotgun (WGS) entry which is preliminary data.</text>
</comment>
<evidence type="ECO:0000313" key="1">
    <source>
        <dbReference type="EMBL" id="OHA47289.1"/>
    </source>
</evidence>
<dbReference type="EMBL" id="MHSR01000004">
    <property type="protein sequence ID" value="OHA47289.1"/>
    <property type="molecule type" value="Genomic_DNA"/>
</dbReference>
<gene>
    <name evidence="1" type="ORF">A2828_03425</name>
</gene>
<dbReference type="Proteomes" id="UP000178869">
    <property type="component" value="Unassembled WGS sequence"/>
</dbReference>
<sequence length="73" mass="7748">MHNAYIVINKGKTLIPVGPGKDAVGALDRVVANSIIPPACLKEAFVACWKDSSLLSCDIAEAIVSTIRFAYNS</sequence>
<dbReference type="AlphaFoldDB" id="A0A1G2PHQ1"/>
<evidence type="ECO:0000313" key="2">
    <source>
        <dbReference type="Proteomes" id="UP000178869"/>
    </source>
</evidence>
<organism evidence="1 2">
    <name type="scientific">Candidatus Terrybacteria bacterium RIFCSPHIGHO2_01_FULL_43_35</name>
    <dbReference type="NCBI Taxonomy" id="1802361"/>
    <lineage>
        <taxon>Bacteria</taxon>
        <taxon>Candidatus Terryibacteriota</taxon>
    </lineage>
</organism>